<dbReference type="RefSeq" id="WP_017758052.1">
    <property type="nucleotide sequence ID" value="NZ_QQAV01000001.1"/>
</dbReference>
<feature type="domain" description="Thioredoxin" evidence="6">
    <location>
        <begin position="1"/>
        <end position="160"/>
    </location>
</feature>
<dbReference type="PRINTS" id="PR01011">
    <property type="entry name" value="GLUTPROXDASE"/>
</dbReference>
<evidence type="ECO:0000256" key="5">
    <source>
        <dbReference type="RuleBase" id="RU000499"/>
    </source>
</evidence>
<proteinExistence type="inferred from homology"/>
<gene>
    <name evidence="7" type="ORF">DFR41_101640</name>
</gene>
<sequence>MTTLHDFEVRRLDGAPVSLGEFRGQVVLVVNTASQCGFTPQLGGLEALHARFQDRGFAVLGFPCNQFGGQEPGSAEEIGSFCQRNYGVSFPMMEKIDVNGANAAPLYRWLTSEKPGLLGTQAIKWNFTKFLVGRDGQVIRRYAPLDKPESIAADIEAALGAG</sequence>
<comment type="similarity">
    <text evidence="1 5">Belongs to the glutathione peroxidase family.</text>
</comment>
<evidence type="ECO:0000259" key="6">
    <source>
        <dbReference type="PROSITE" id="PS51352"/>
    </source>
</evidence>
<dbReference type="InterPro" id="IPR029759">
    <property type="entry name" value="GPX_AS"/>
</dbReference>
<name>A0A370FPS7_9BURK</name>
<evidence type="ECO:0000313" key="8">
    <source>
        <dbReference type="Proteomes" id="UP000255265"/>
    </source>
</evidence>
<dbReference type="PANTHER" id="PTHR11592">
    <property type="entry name" value="GLUTATHIONE PEROXIDASE"/>
    <property type="match status" value="1"/>
</dbReference>
<evidence type="ECO:0000313" key="7">
    <source>
        <dbReference type="EMBL" id="RDI28884.1"/>
    </source>
</evidence>
<keyword evidence="3 5" id="KW-0560">Oxidoreductase</keyword>
<keyword evidence="2 5" id="KW-0575">Peroxidase</keyword>
<evidence type="ECO:0000256" key="4">
    <source>
        <dbReference type="PIRSR" id="PIRSR000303-1"/>
    </source>
</evidence>
<dbReference type="Proteomes" id="UP000255265">
    <property type="component" value="Unassembled WGS sequence"/>
</dbReference>
<dbReference type="PIRSF" id="PIRSF000303">
    <property type="entry name" value="Glutathion_perox"/>
    <property type="match status" value="1"/>
</dbReference>
<evidence type="ECO:0000256" key="1">
    <source>
        <dbReference type="ARBA" id="ARBA00006926"/>
    </source>
</evidence>
<dbReference type="InterPro" id="IPR036249">
    <property type="entry name" value="Thioredoxin-like_sf"/>
</dbReference>
<dbReference type="PANTHER" id="PTHR11592:SF78">
    <property type="entry name" value="GLUTATHIONE PEROXIDASE"/>
    <property type="match status" value="1"/>
</dbReference>
<dbReference type="STRING" id="433924.NS331_20970"/>
<dbReference type="InterPro" id="IPR029760">
    <property type="entry name" value="GPX_CS"/>
</dbReference>
<dbReference type="InterPro" id="IPR013766">
    <property type="entry name" value="Thioredoxin_domain"/>
</dbReference>
<keyword evidence="8" id="KW-1185">Reference proteome</keyword>
<dbReference type="GO" id="GO:0004601">
    <property type="term" value="F:peroxidase activity"/>
    <property type="evidence" value="ECO:0007669"/>
    <property type="project" value="UniProtKB-KW"/>
</dbReference>
<accession>A0A370FPS7</accession>
<reference evidence="7 8" key="1">
    <citation type="submission" date="2018-07" db="EMBL/GenBank/DDBJ databases">
        <title>Genomic Encyclopedia of Type Strains, Phase IV (KMG-IV): sequencing the most valuable type-strain genomes for metagenomic binning, comparative biology and taxonomic classification.</title>
        <authorList>
            <person name="Goeker M."/>
        </authorList>
    </citation>
    <scope>NUCLEOTIDE SEQUENCE [LARGE SCALE GENOMIC DNA]</scope>
    <source>
        <strain evidence="7 8">DSM 21352</strain>
    </source>
</reference>
<evidence type="ECO:0000256" key="3">
    <source>
        <dbReference type="ARBA" id="ARBA00023002"/>
    </source>
</evidence>
<dbReference type="InterPro" id="IPR000889">
    <property type="entry name" value="Glutathione_peroxidase"/>
</dbReference>
<dbReference type="AlphaFoldDB" id="A0A370FPS7"/>
<dbReference type="PROSITE" id="PS00763">
    <property type="entry name" value="GLUTATHIONE_PEROXID_2"/>
    <property type="match status" value="1"/>
</dbReference>
<dbReference type="Gene3D" id="3.40.30.10">
    <property type="entry name" value="Glutaredoxin"/>
    <property type="match status" value="1"/>
</dbReference>
<dbReference type="GO" id="GO:0034599">
    <property type="term" value="P:cellular response to oxidative stress"/>
    <property type="evidence" value="ECO:0007669"/>
    <property type="project" value="TreeGrafter"/>
</dbReference>
<organism evidence="7 8">
    <name type="scientific">Pseudacidovorax intermedius</name>
    <dbReference type="NCBI Taxonomy" id="433924"/>
    <lineage>
        <taxon>Bacteria</taxon>
        <taxon>Pseudomonadati</taxon>
        <taxon>Pseudomonadota</taxon>
        <taxon>Betaproteobacteria</taxon>
        <taxon>Burkholderiales</taxon>
        <taxon>Comamonadaceae</taxon>
        <taxon>Pseudacidovorax</taxon>
    </lineage>
</organism>
<dbReference type="PROSITE" id="PS00460">
    <property type="entry name" value="GLUTATHIONE_PEROXID_1"/>
    <property type="match status" value="1"/>
</dbReference>
<comment type="caution">
    <text evidence="7">The sequence shown here is derived from an EMBL/GenBank/DDBJ whole genome shotgun (WGS) entry which is preliminary data.</text>
</comment>
<dbReference type="SUPFAM" id="SSF52833">
    <property type="entry name" value="Thioredoxin-like"/>
    <property type="match status" value="1"/>
</dbReference>
<dbReference type="FunFam" id="3.40.30.10:FF:000010">
    <property type="entry name" value="Glutathione peroxidase"/>
    <property type="match status" value="1"/>
</dbReference>
<evidence type="ECO:0000256" key="2">
    <source>
        <dbReference type="ARBA" id="ARBA00022559"/>
    </source>
</evidence>
<protein>
    <recommendedName>
        <fullName evidence="5">Glutathione peroxidase</fullName>
    </recommendedName>
</protein>
<dbReference type="CDD" id="cd00340">
    <property type="entry name" value="GSH_Peroxidase"/>
    <property type="match status" value="1"/>
</dbReference>
<dbReference type="EMBL" id="QQAV01000001">
    <property type="protein sequence ID" value="RDI28884.1"/>
    <property type="molecule type" value="Genomic_DNA"/>
</dbReference>
<feature type="active site" evidence="4">
    <location>
        <position position="36"/>
    </location>
</feature>
<dbReference type="Pfam" id="PF00255">
    <property type="entry name" value="GSHPx"/>
    <property type="match status" value="1"/>
</dbReference>
<dbReference type="PROSITE" id="PS51352">
    <property type="entry name" value="THIOREDOXIN_2"/>
    <property type="match status" value="1"/>
</dbReference>
<dbReference type="OrthoDB" id="9785502at2"/>
<dbReference type="PROSITE" id="PS51355">
    <property type="entry name" value="GLUTATHIONE_PEROXID_3"/>
    <property type="match status" value="1"/>
</dbReference>